<gene>
    <name evidence="7" type="primary">ftsL</name>
    <name evidence="11" type="ORF">AWH48_10385</name>
    <name evidence="12" type="ORF">AWH49_01490</name>
</gene>
<evidence type="ECO:0000256" key="9">
    <source>
        <dbReference type="SAM" id="Coils"/>
    </source>
</evidence>
<dbReference type="GO" id="GO:0043093">
    <property type="term" value="P:FtsZ-dependent cytokinesis"/>
    <property type="evidence" value="ECO:0007669"/>
    <property type="project" value="UniProtKB-UniRule"/>
</dbReference>
<dbReference type="STRING" id="29332.AWH48_10385"/>
<reference evidence="13 14" key="1">
    <citation type="submission" date="2016-01" db="EMBL/GenBank/DDBJ databases">
        <title>Investigation of taxonomic status of Bacillus aminovorans.</title>
        <authorList>
            <person name="Verma A."/>
            <person name="Pal Y."/>
            <person name="Krishnamurthi S."/>
        </authorList>
    </citation>
    <scope>NUCLEOTIDE SEQUENCE [LARGE SCALE GENOMIC DNA]</scope>
    <source>
        <strain evidence="12 13">DSM 1314</strain>
        <strain evidence="11 14">DSM 4337</strain>
    </source>
</reference>
<dbReference type="AlphaFoldDB" id="A0A177L8U1"/>
<feature type="coiled-coil region" evidence="9">
    <location>
        <begin position="57"/>
        <end position="84"/>
    </location>
</feature>
<keyword evidence="5 7" id="KW-0472">Membrane</keyword>
<protein>
    <recommendedName>
        <fullName evidence="7 8">Cell division protein FtsL</fullName>
    </recommendedName>
</protein>
<comment type="function">
    <text evidence="7">Essential cell division protein.</text>
</comment>
<dbReference type="EMBL" id="LQWY01000012">
    <property type="protein sequence ID" value="OAH62170.1"/>
    <property type="molecule type" value="Genomic_DNA"/>
</dbReference>
<dbReference type="EMBL" id="LQWZ01000035">
    <property type="protein sequence ID" value="OAH53680.1"/>
    <property type="molecule type" value="Genomic_DNA"/>
</dbReference>
<evidence type="ECO:0000256" key="7">
    <source>
        <dbReference type="HAMAP-Rule" id="MF_00910"/>
    </source>
</evidence>
<evidence type="ECO:0000256" key="3">
    <source>
        <dbReference type="ARBA" id="ARBA00022692"/>
    </source>
</evidence>
<accession>A0A177L8U1</accession>
<evidence type="ECO:0000256" key="4">
    <source>
        <dbReference type="ARBA" id="ARBA00022989"/>
    </source>
</evidence>
<keyword evidence="3 7" id="KW-0812">Transmembrane</keyword>
<comment type="subcellular location">
    <subcellularLocation>
        <location evidence="7">Cell membrane</location>
        <topology evidence="7">Single-pass type II membrane protein</topology>
    </subcellularLocation>
    <text evidence="7">Localizes to the division septum where it forms a ring structure.</text>
</comment>
<dbReference type="NCBIfam" id="TIGR02209">
    <property type="entry name" value="ftsL_broad"/>
    <property type="match status" value="1"/>
</dbReference>
<keyword evidence="2 7" id="KW-0132">Cell division</keyword>
<dbReference type="InterPro" id="IPR011922">
    <property type="entry name" value="Cell_div_FtsL"/>
</dbReference>
<dbReference type="Proteomes" id="UP000076935">
    <property type="component" value="Unassembled WGS sequence"/>
</dbReference>
<evidence type="ECO:0000256" key="2">
    <source>
        <dbReference type="ARBA" id="ARBA00022618"/>
    </source>
</evidence>
<dbReference type="OrthoDB" id="14664at2"/>
<keyword evidence="13" id="KW-1185">Reference proteome</keyword>
<name>A0A177L8U1_9BACI</name>
<dbReference type="GO" id="GO:0032153">
    <property type="term" value="C:cell division site"/>
    <property type="evidence" value="ECO:0007669"/>
    <property type="project" value="UniProtKB-UniRule"/>
</dbReference>
<dbReference type="RefSeq" id="WP_018392261.1">
    <property type="nucleotide sequence ID" value="NZ_JBCNAN010000043.1"/>
</dbReference>
<proteinExistence type="inferred from homology"/>
<keyword evidence="1 7" id="KW-1003">Cell membrane</keyword>
<feature type="region of interest" description="Disordered" evidence="10">
    <location>
        <begin position="1"/>
        <end position="21"/>
    </location>
</feature>
<keyword evidence="4 7" id="KW-1133">Transmembrane helix</keyword>
<evidence type="ECO:0000313" key="13">
    <source>
        <dbReference type="Proteomes" id="UP000076935"/>
    </source>
</evidence>
<comment type="caution">
    <text evidence="12">The sequence shown here is derived from an EMBL/GenBank/DDBJ whole genome shotgun (WGS) entry which is preliminary data.</text>
</comment>
<evidence type="ECO:0000313" key="14">
    <source>
        <dbReference type="Proteomes" id="UP000077271"/>
    </source>
</evidence>
<evidence type="ECO:0000256" key="6">
    <source>
        <dbReference type="ARBA" id="ARBA00023306"/>
    </source>
</evidence>
<evidence type="ECO:0000313" key="11">
    <source>
        <dbReference type="EMBL" id="OAH53680.1"/>
    </source>
</evidence>
<dbReference type="InterPro" id="IPR007060">
    <property type="entry name" value="FtsL/DivIC"/>
</dbReference>
<sequence>MNNTAKQPIIEQPKTSSVKQRKMNKHFFTPGEKVLFVVFVLTVCFMCAKLISTQAAIYETNKQIQDMNAKVQEQEKVNRDLDMQISEESTYEKIWERAKAMGLDLSDQNIKVVEPK</sequence>
<evidence type="ECO:0000256" key="5">
    <source>
        <dbReference type="ARBA" id="ARBA00023136"/>
    </source>
</evidence>
<evidence type="ECO:0000256" key="10">
    <source>
        <dbReference type="SAM" id="MobiDB-lite"/>
    </source>
</evidence>
<dbReference type="HAMAP" id="MF_00910">
    <property type="entry name" value="FtsL"/>
    <property type="match status" value="1"/>
</dbReference>
<dbReference type="Pfam" id="PF04977">
    <property type="entry name" value="DivIC"/>
    <property type="match status" value="1"/>
</dbReference>
<evidence type="ECO:0000256" key="8">
    <source>
        <dbReference type="NCBIfam" id="TIGR02209"/>
    </source>
</evidence>
<evidence type="ECO:0000256" key="1">
    <source>
        <dbReference type="ARBA" id="ARBA00022475"/>
    </source>
</evidence>
<dbReference type="Proteomes" id="UP000077271">
    <property type="component" value="Unassembled WGS sequence"/>
</dbReference>
<keyword evidence="6 7" id="KW-0131">Cell cycle</keyword>
<evidence type="ECO:0000313" key="12">
    <source>
        <dbReference type="EMBL" id="OAH62170.1"/>
    </source>
</evidence>
<feature type="transmembrane region" description="Helical" evidence="7">
    <location>
        <begin position="34"/>
        <end position="52"/>
    </location>
</feature>
<keyword evidence="9" id="KW-0175">Coiled coil</keyword>
<dbReference type="GO" id="GO:0005886">
    <property type="term" value="C:plasma membrane"/>
    <property type="evidence" value="ECO:0007669"/>
    <property type="project" value="UniProtKB-SubCell"/>
</dbReference>
<comment type="similarity">
    <text evidence="7">Belongs to the FtsL family.</text>
</comment>
<organism evidence="12 13">
    <name type="scientific">Domibacillus aminovorans</name>
    <dbReference type="NCBI Taxonomy" id="29332"/>
    <lineage>
        <taxon>Bacteria</taxon>
        <taxon>Bacillati</taxon>
        <taxon>Bacillota</taxon>
        <taxon>Bacilli</taxon>
        <taxon>Bacillales</taxon>
        <taxon>Bacillaceae</taxon>
        <taxon>Domibacillus</taxon>
    </lineage>
</organism>